<keyword evidence="1 3" id="KW-0863">Zinc-finger</keyword>
<dbReference type="Proteomes" id="UP001186944">
    <property type="component" value="Unassembled WGS sequence"/>
</dbReference>
<comment type="caution">
    <text evidence="5">The sequence shown here is derived from an EMBL/GenBank/DDBJ whole genome shotgun (WGS) entry which is preliminary data.</text>
</comment>
<dbReference type="InterPro" id="IPR013083">
    <property type="entry name" value="Znf_RING/FYVE/PHD"/>
</dbReference>
<feature type="domain" description="RING-type" evidence="4">
    <location>
        <begin position="241"/>
        <end position="280"/>
    </location>
</feature>
<evidence type="ECO:0000256" key="2">
    <source>
        <dbReference type="ARBA" id="ARBA00022833"/>
    </source>
</evidence>
<keyword evidence="6" id="KW-1185">Reference proteome</keyword>
<dbReference type="PANTHER" id="PTHR48075:SF5">
    <property type="entry name" value="3-HYDROXYBUTYRYL-COA DEHYDROGENASE"/>
    <property type="match status" value="1"/>
</dbReference>
<dbReference type="InterPro" id="IPR006176">
    <property type="entry name" value="3-OHacyl-CoA_DH_NAD-bd"/>
</dbReference>
<dbReference type="Pfam" id="PF13920">
    <property type="entry name" value="zf-C3HC4_3"/>
    <property type="match status" value="1"/>
</dbReference>
<dbReference type="EMBL" id="VSWD01000009">
    <property type="protein sequence ID" value="KAK3093905.1"/>
    <property type="molecule type" value="Genomic_DNA"/>
</dbReference>
<evidence type="ECO:0000256" key="3">
    <source>
        <dbReference type="PROSITE-ProRule" id="PRU00175"/>
    </source>
</evidence>
<sequence length="292" mass="33154">MRIAVIGCGILGPKIAGELAYHGHKVKIHDVNVSALNKVFAILEADKKSLIEDGLLYQKNFVGQVLCMSRLEETVCDADIILEAVKEDLEIKRDLFERISHLCKPDAIIASSSLRIKVDDIVSRTEHKHRTMGLRFLFPVYYIPEVEITPTQYTAQAAVQKVRAMLERMGKTLFFRSGAQPLVLSEEQREERKIARLEQLKSSSGISMMFEKKIPLLAHEGNSTSSHDQDTERSANQDKECAICFDNDRDCLLCPCHHMITCHECSKMLLNRRDGCPICRKDIKEIIKVFHS</sequence>
<evidence type="ECO:0000259" key="4">
    <source>
        <dbReference type="PROSITE" id="PS50089"/>
    </source>
</evidence>
<dbReference type="InterPro" id="IPR036291">
    <property type="entry name" value="NAD(P)-bd_dom_sf"/>
</dbReference>
<dbReference type="GO" id="GO:0070403">
    <property type="term" value="F:NAD+ binding"/>
    <property type="evidence" value="ECO:0007669"/>
    <property type="project" value="InterPro"/>
</dbReference>
<accession>A0AA88Y4B2</accession>
<name>A0AA88Y4B2_PINIB</name>
<organism evidence="5 6">
    <name type="scientific">Pinctada imbricata</name>
    <name type="common">Atlantic pearl-oyster</name>
    <name type="synonym">Pinctada martensii</name>
    <dbReference type="NCBI Taxonomy" id="66713"/>
    <lineage>
        <taxon>Eukaryota</taxon>
        <taxon>Metazoa</taxon>
        <taxon>Spiralia</taxon>
        <taxon>Lophotrochozoa</taxon>
        <taxon>Mollusca</taxon>
        <taxon>Bivalvia</taxon>
        <taxon>Autobranchia</taxon>
        <taxon>Pteriomorphia</taxon>
        <taxon>Pterioida</taxon>
        <taxon>Pterioidea</taxon>
        <taxon>Pteriidae</taxon>
        <taxon>Pinctada</taxon>
    </lineage>
</organism>
<dbReference type="InterPro" id="IPR001841">
    <property type="entry name" value="Znf_RING"/>
</dbReference>
<dbReference type="Pfam" id="PF02737">
    <property type="entry name" value="3HCDH_N"/>
    <property type="match status" value="1"/>
</dbReference>
<evidence type="ECO:0000313" key="5">
    <source>
        <dbReference type="EMBL" id="KAK3093905.1"/>
    </source>
</evidence>
<proteinExistence type="predicted"/>
<evidence type="ECO:0000256" key="1">
    <source>
        <dbReference type="ARBA" id="ARBA00022771"/>
    </source>
</evidence>
<gene>
    <name evidence="5" type="ORF">FSP39_021666</name>
</gene>
<dbReference type="AlphaFoldDB" id="A0AA88Y4B2"/>
<dbReference type="SUPFAM" id="SSF51735">
    <property type="entry name" value="NAD(P)-binding Rossmann-fold domains"/>
    <property type="match status" value="1"/>
</dbReference>
<dbReference type="GO" id="GO:0006631">
    <property type="term" value="P:fatty acid metabolic process"/>
    <property type="evidence" value="ECO:0007669"/>
    <property type="project" value="InterPro"/>
</dbReference>
<dbReference type="GO" id="GO:0016491">
    <property type="term" value="F:oxidoreductase activity"/>
    <property type="evidence" value="ECO:0007669"/>
    <property type="project" value="TreeGrafter"/>
</dbReference>
<keyword evidence="1 3" id="KW-0479">Metal-binding</keyword>
<dbReference type="GO" id="GO:0008270">
    <property type="term" value="F:zinc ion binding"/>
    <property type="evidence" value="ECO:0007669"/>
    <property type="project" value="UniProtKB-KW"/>
</dbReference>
<dbReference type="SUPFAM" id="SSF57850">
    <property type="entry name" value="RING/U-box"/>
    <property type="match status" value="1"/>
</dbReference>
<protein>
    <recommendedName>
        <fullName evidence="4">RING-type domain-containing protein</fullName>
    </recommendedName>
</protein>
<reference evidence="5" key="1">
    <citation type="submission" date="2019-08" db="EMBL/GenBank/DDBJ databases">
        <title>The improved chromosome-level genome for the pearl oyster Pinctada fucata martensii using PacBio sequencing and Hi-C.</title>
        <authorList>
            <person name="Zheng Z."/>
        </authorList>
    </citation>
    <scope>NUCLEOTIDE SEQUENCE</scope>
    <source>
        <strain evidence="5">ZZ-2019</strain>
        <tissue evidence="5">Adductor muscle</tissue>
    </source>
</reference>
<dbReference type="Gene3D" id="3.30.40.10">
    <property type="entry name" value="Zinc/RING finger domain, C3HC4 (zinc finger)"/>
    <property type="match status" value="1"/>
</dbReference>
<keyword evidence="2" id="KW-0862">Zinc</keyword>
<evidence type="ECO:0000313" key="6">
    <source>
        <dbReference type="Proteomes" id="UP001186944"/>
    </source>
</evidence>
<dbReference type="Gene3D" id="3.40.50.720">
    <property type="entry name" value="NAD(P)-binding Rossmann-like Domain"/>
    <property type="match status" value="1"/>
</dbReference>
<dbReference type="PANTHER" id="PTHR48075">
    <property type="entry name" value="3-HYDROXYACYL-COA DEHYDROGENASE FAMILY PROTEIN"/>
    <property type="match status" value="1"/>
</dbReference>
<dbReference type="PROSITE" id="PS50089">
    <property type="entry name" value="ZF_RING_2"/>
    <property type="match status" value="1"/>
</dbReference>